<dbReference type="InterPro" id="IPR051210">
    <property type="entry name" value="Ub_ligase/GEF_domain"/>
</dbReference>
<dbReference type="Pfam" id="PF00651">
    <property type="entry name" value="BTB"/>
    <property type="match status" value="1"/>
</dbReference>
<dbReference type="PROSITE" id="PS50097">
    <property type="entry name" value="BTB"/>
    <property type="match status" value="1"/>
</dbReference>
<sequence>MEQGFFATGENVHGELGIKADTLGIFTKGPKDQKILPISIISNTWQSTLFVNRKGTIFQYGARGENTFTLPSKIQEIKAGTHHFIILTQDGKVYGLGKSDKGQCGSNNNEIKKPSEIVWFTENNISIKQIACGFTSSYFITKENKLYSLGDNTYGALGKNHGNSKTPLHVADNVKRVFADNVSCHFLYITNDGDLYGAGYNNHKQICDSTQTRILTPVKISMFCGKHIKNITLGLSHTVVWIHENSQDIVYSIGIHESNGLGQEGIVGKFTEIKELRGIGIKSIAVGEYQNLVLTNDNELWVWGKNTFGQLGNSTYRKTISKPKKIVIDGLSKLPNPHVHCGPRCSWIFSKAYDNIISEEFKKLYELKQLCDIKIKNHNAHKSIIEFRTNKKIDQVTKILNEYTENQVDNFFKWVYGEMYNIDNQTLKSILNKLEILNPQEKTLESDLLHAFDDEDSKDFIILVPDEEDPEYFDELKVHKFILFARCGLFRDMFRTVNEEQNTVKDFSGKSIESLELFLQYLYTNKISLTADHDPILVYEELEDSVVYYQLNKDSNFSHELNKIKK</sequence>
<dbReference type="Proteomes" id="UP001150062">
    <property type="component" value="Unassembled WGS sequence"/>
</dbReference>
<keyword evidence="1" id="KW-0677">Repeat</keyword>
<evidence type="ECO:0000256" key="1">
    <source>
        <dbReference type="ARBA" id="ARBA00022737"/>
    </source>
</evidence>
<comment type="caution">
    <text evidence="4">The sequence shown here is derived from an EMBL/GenBank/DDBJ whole genome shotgun (WGS) entry which is preliminary data.</text>
</comment>
<dbReference type="InterPro" id="IPR009091">
    <property type="entry name" value="RCC1/BLIP-II"/>
</dbReference>
<protein>
    <recommendedName>
        <fullName evidence="3">BTB domain-containing protein</fullName>
    </recommendedName>
</protein>
<dbReference type="PROSITE" id="PS50012">
    <property type="entry name" value="RCC1_3"/>
    <property type="match status" value="1"/>
</dbReference>
<dbReference type="SUPFAM" id="SSF54695">
    <property type="entry name" value="POZ domain"/>
    <property type="match status" value="1"/>
</dbReference>
<dbReference type="PANTHER" id="PTHR22870">
    <property type="entry name" value="REGULATOR OF CHROMOSOME CONDENSATION"/>
    <property type="match status" value="1"/>
</dbReference>
<evidence type="ECO:0000259" key="3">
    <source>
        <dbReference type="PROSITE" id="PS50097"/>
    </source>
</evidence>
<dbReference type="SUPFAM" id="SSF50985">
    <property type="entry name" value="RCC1/BLIP-II"/>
    <property type="match status" value="1"/>
</dbReference>
<evidence type="ECO:0000256" key="2">
    <source>
        <dbReference type="PROSITE-ProRule" id="PRU00235"/>
    </source>
</evidence>
<evidence type="ECO:0000313" key="5">
    <source>
        <dbReference type="Proteomes" id="UP001150062"/>
    </source>
</evidence>
<dbReference type="Gene3D" id="2.130.10.30">
    <property type="entry name" value="Regulator of chromosome condensation 1/beta-lactamase-inhibitor protein II"/>
    <property type="match status" value="1"/>
</dbReference>
<keyword evidence="5" id="KW-1185">Reference proteome</keyword>
<organism evidence="4 5">
    <name type="scientific">Anaeramoeba flamelloides</name>
    <dbReference type="NCBI Taxonomy" id="1746091"/>
    <lineage>
        <taxon>Eukaryota</taxon>
        <taxon>Metamonada</taxon>
        <taxon>Anaeramoebidae</taxon>
        <taxon>Anaeramoeba</taxon>
    </lineage>
</organism>
<dbReference type="InterPro" id="IPR000210">
    <property type="entry name" value="BTB/POZ_dom"/>
</dbReference>
<dbReference type="PANTHER" id="PTHR22870:SF408">
    <property type="entry name" value="OS09G0560450 PROTEIN"/>
    <property type="match status" value="1"/>
</dbReference>
<reference evidence="4" key="1">
    <citation type="submission" date="2022-08" db="EMBL/GenBank/DDBJ databases">
        <title>Novel sulfate-reducing endosymbionts in the free-living metamonad Anaeramoeba.</title>
        <authorList>
            <person name="Jerlstrom-Hultqvist J."/>
            <person name="Cepicka I."/>
            <person name="Gallot-Lavallee L."/>
            <person name="Salas-Leiva D."/>
            <person name="Curtis B.A."/>
            <person name="Zahonova K."/>
            <person name="Pipaliya S."/>
            <person name="Dacks J."/>
            <person name="Roger A.J."/>
        </authorList>
    </citation>
    <scope>NUCLEOTIDE SEQUENCE</scope>
    <source>
        <strain evidence="4">Schooner1</strain>
    </source>
</reference>
<accession>A0ABQ8XEU9</accession>
<gene>
    <name evidence="4" type="ORF">M0813_06117</name>
</gene>
<proteinExistence type="predicted"/>
<dbReference type="CDD" id="cd18186">
    <property type="entry name" value="BTB_POZ_ZBTB_KLHL-like"/>
    <property type="match status" value="1"/>
</dbReference>
<dbReference type="InterPro" id="IPR011333">
    <property type="entry name" value="SKP1/BTB/POZ_sf"/>
</dbReference>
<evidence type="ECO:0000313" key="4">
    <source>
        <dbReference type="EMBL" id="KAJ6231172.1"/>
    </source>
</evidence>
<name>A0ABQ8XEU9_9EUKA</name>
<dbReference type="EMBL" id="JAOAOG010000302">
    <property type="protein sequence ID" value="KAJ6231172.1"/>
    <property type="molecule type" value="Genomic_DNA"/>
</dbReference>
<feature type="domain" description="BTB" evidence="3">
    <location>
        <begin position="458"/>
        <end position="531"/>
    </location>
</feature>
<dbReference type="InterPro" id="IPR058923">
    <property type="entry name" value="RCC1-like_dom"/>
</dbReference>
<dbReference type="Gene3D" id="3.30.710.10">
    <property type="entry name" value="Potassium Channel Kv1.1, Chain A"/>
    <property type="match status" value="1"/>
</dbReference>
<feature type="repeat" description="RCC1" evidence="2">
    <location>
        <begin position="91"/>
        <end position="143"/>
    </location>
</feature>
<dbReference type="Pfam" id="PF25390">
    <property type="entry name" value="WD40_RLD"/>
    <property type="match status" value="1"/>
</dbReference>
<dbReference type="InterPro" id="IPR000408">
    <property type="entry name" value="Reg_chr_condens"/>
</dbReference>